<dbReference type="SUPFAM" id="SSF48264">
    <property type="entry name" value="Cytochrome P450"/>
    <property type="match status" value="1"/>
</dbReference>
<comment type="cofactor">
    <cofactor evidence="7">
        <name>heme</name>
        <dbReference type="ChEBI" id="CHEBI:30413"/>
    </cofactor>
</comment>
<proteinExistence type="inferred from homology"/>
<dbReference type="GO" id="GO:0005506">
    <property type="term" value="F:iron ion binding"/>
    <property type="evidence" value="ECO:0007669"/>
    <property type="project" value="InterPro"/>
</dbReference>
<evidence type="ECO:0000256" key="3">
    <source>
        <dbReference type="ARBA" id="ARBA00022723"/>
    </source>
</evidence>
<comment type="similarity">
    <text evidence="1">Belongs to the cytochrome P450 family.</text>
</comment>
<name>A0AA88WKP4_9ASTE</name>
<accession>A0AA88WKP4</accession>
<evidence type="ECO:0000256" key="4">
    <source>
        <dbReference type="ARBA" id="ARBA00023002"/>
    </source>
</evidence>
<feature type="binding site" description="axial binding residue" evidence="7">
    <location>
        <position position="111"/>
    </location>
    <ligand>
        <name>heme</name>
        <dbReference type="ChEBI" id="CHEBI:30413"/>
    </ligand>
    <ligandPart>
        <name>Fe</name>
        <dbReference type="ChEBI" id="CHEBI:18248"/>
    </ligandPart>
</feature>
<sequence length="155" mass="17714">MKKAQTTVREVLKQKKTIGEADIQELSYLKLVTKETLQLDTPLPLLIPRECREECKIGGYNIPMETKVIINIAWAMRRDPDYLHDAKSFIPERSEKSLLISQEPIWRRRMCPGVSLGLANVEFSLATLLYHFDWKLPSGIKVDDLDMTKIVGATA</sequence>
<keyword evidence="9" id="KW-1185">Reference proteome</keyword>
<dbReference type="GO" id="GO:0020037">
    <property type="term" value="F:heme binding"/>
    <property type="evidence" value="ECO:0007669"/>
    <property type="project" value="InterPro"/>
</dbReference>
<keyword evidence="5 7" id="KW-0408">Iron</keyword>
<dbReference type="Proteomes" id="UP001188597">
    <property type="component" value="Unassembled WGS sequence"/>
</dbReference>
<reference evidence="8" key="1">
    <citation type="submission" date="2022-12" db="EMBL/GenBank/DDBJ databases">
        <title>Draft genome assemblies for two species of Escallonia (Escalloniales).</title>
        <authorList>
            <person name="Chanderbali A."/>
            <person name="Dervinis C."/>
            <person name="Anghel I."/>
            <person name="Soltis D."/>
            <person name="Soltis P."/>
            <person name="Zapata F."/>
        </authorList>
    </citation>
    <scope>NUCLEOTIDE SEQUENCE</scope>
    <source>
        <strain evidence="8">UCBG64.0493</strain>
        <tissue evidence="8">Leaf</tissue>
    </source>
</reference>
<dbReference type="InterPro" id="IPR002401">
    <property type="entry name" value="Cyt_P450_E_grp-I"/>
</dbReference>
<dbReference type="AlphaFoldDB" id="A0AA88WKP4"/>
<keyword evidence="4" id="KW-0560">Oxidoreductase</keyword>
<evidence type="ECO:0000256" key="7">
    <source>
        <dbReference type="PIRSR" id="PIRSR602401-1"/>
    </source>
</evidence>
<dbReference type="InterPro" id="IPR001128">
    <property type="entry name" value="Cyt_P450"/>
</dbReference>
<organism evidence="8 9">
    <name type="scientific">Escallonia herrerae</name>
    <dbReference type="NCBI Taxonomy" id="1293975"/>
    <lineage>
        <taxon>Eukaryota</taxon>
        <taxon>Viridiplantae</taxon>
        <taxon>Streptophyta</taxon>
        <taxon>Embryophyta</taxon>
        <taxon>Tracheophyta</taxon>
        <taxon>Spermatophyta</taxon>
        <taxon>Magnoliopsida</taxon>
        <taxon>eudicotyledons</taxon>
        <taxon>Gunneridae</taxon>
        <taxon>Pentapetalae</taxon>
        <taxon>asterids</taxon>
        <taxon>campanulids</taxon>
        <taxon>Escalloniales</taxon>
        <taxon>Escalloniaceae</taxon>
        <taxon>Escallonia</taxon>
    </lineage>
</organism>
<keyword evidence="2 7" id="KW-0349">Heme</keyword>
<protein>
    <recommendedName>
        <fullName evidence="10">Cytochrome P450</fullName>
    </recommendedName>
</protein>
<evidence type="ECO:0000256" key="2">
    <source>
        <dbReference type="ARBA" id="ARBA00022617"/>
    </source>
</evidence>
<dbReference type="InterPro" id="IPR036396">
    <property type="entry name" value="Cyt_P450_sf"/>
</dbReference>
<keyword evidence="6" id="KW-0503">Monooxygenase</keyword>
<dbReference type="GO" id="GO:0004497">
    <property type="term" value="F:monooxygenase activity"/>
    <property type="evidence" value="ECO:0007669"/>
    <property type="project" value="UniProtKB-KW"/>
</dbReference>
<evidence type="ECO:0000313" key="8">
    <source>
        <dbReference type="EMBL" id="KAK3028972.1"/>
    </source>
</evidence>
<evidence type="ECO:0000256" key="5">
    <source>
        <dbReference type="ARBA" id="ARBA00023004"/>
    </source>
</evidence>
<dbReference type="PANTHER" id="PTHR47953:SF16">
    <property type="entry name" value="CYTOCHROME P450 71D8"/>
    <property type="match status" value="1"/>
</dbReference>
<keyword evidence="3 7" id="KW-0479">Metal-binding</keyword>
<dbReference type="EMBL" id="JAVXUP010000396">
    <property type="protein sequence ID" value="KAK3028972.1"/>
    <property type="molecule type" value="Genomic_DNA"/>
</dbReference>
<dbReference type="GO" id="GO:0016705">
    <property type="term" value="F:oxidoreductase activity, acting on paired donors, with incorporation or reduction of molecular oxygen"/>
    <property type="evidence" value="ECO:0007669"/>
    <property type="project" value="InterPro"/>
</dbReference>
<comment type="caution">
    <text evidence="8">The sequence shown here is derived from an EMBL/GenBank/DDBJ whole genome shotgun (WGS) entry which is preliminary data.</text>
</comment>
<dbReference type="Pfam" id="PF00067">
    <property type="entry name" value="p450"/>
    <property type="match status" value="1"/>
</dbReference>
<dbReference type="PRINTS" id="PR00463">
    <property type="entry name" value="EP450I"/>
</dbReference>
<evidence type="ECO:0008006" key="10">
    <source>
        <dbReference type="Google" id="ProtNLM"/>
    </source>
</evidence>
<evidence type="ECO:0000256" key="6">
    <source>
        <dbReference type="ARBA" id="ARBA00023033"/>
    </source>
</evidence>
<dbReference type="PANTHER" id="PTHR47953">
    <property type="entry name" value="OS08G0105600 PROTEIN"/>
    <property type="match status" value="1"/>
</dbReference>
<evidence type="ECO:0000313" key="9">
    <source>
        <dbReference type="Proteomes" id="UP001188597"/>
    </source>
</evidence>
<dbReference type="InterPro" id="IPR052306">
    <property type="entry name" value="CYP450_71D"/>
</dbReference>
<evidence type="ECO:0000256" key="1">
    <source>
        <dbReference type="ARBA" id="ARBA00010617"/>
    </source>
</evidence>
<dbReference type="Gene3D" id="1.10.630.10">
    <property type="entry name" value="Cytochrome P450"/>
    <property type="match status" value="1"/>
</dbReference>
<gene>
    <name evidence="8" type="ORF">RJ639_039999</name>
</gene>